<name>A0ACC1RHT3_9HYPO</name>
<evidence type="ECO:0000313" key="2">
    <source>
        <dbReference type="Proteomes" id="UP001148629"/>
    </source>
</evidence>
<comment type="caution">
    <text evidence="1">The sequence shown here is derived from an EMBL/GenBank/DDBJ whole genome shotgun (WGS) entry which is preliminary data.</text>
</comment>
<protein>
    <submittedName>
        <fullName evidence="1">Uncharacterized protein</fullName>
    </submittedName>
</protein>
<reference evidence="1" key="1">
    <citation type="submission" date="2022-08" db="EMBL/GenBank/DDBJ databases">
        <title>Genome Sequence of Fusarium decemcellulare.</title>
        <authorList>
            <person name="Buettner E."/>
        </authorList>
    </citation>
    <scope>NUCLEOTIDE SEQUENCE</scope>
    <source>
        <strain evidence="1">Babe19</strain>
    </source>
</reference>
<evidence type="ECO:0000313" key="1">
    <source>
        <dbReference type="EMBL" id="KAJ3519028.1"/>
    </source>
</evidence>
<organism evidence="1 2">
    <name type="scientific">Fusarium decemcellulare</name>
    <dbReference type="NCBI Taxonomy" id="57161"/>
    <lineage>
        <taxon>Eukaryota</taxon>
        <taxon>Fungi</taxon>
        <taxon>Dikarya</taxon>
        <taxon>Ascomycota</taxon>
        <taxon>Pezizomycotina</taxon>
        <taxon>Sordariomycetes</taxon>
        <taxon>Hypocreomycetidae</taxon>
        <taxon>Hypocreales</taxon>
        <taxon>Nectriaceae</taxon>
        <taxon>Fusarium</taxon>
        <taxon>Fusarium decemcellulare species complex</taxon>
    </lineage>
</organism>
<dbReference type="EMBL" id="JANRMS010003254">
    <property type="protein sequence ID" value="KAJ3519028.1"/>
    <property type="molecule type" value="Genomic_DNA"/>
</dbReference>
<sequence>MSSPRLYTDIDLKASEAHKLKLPARRQGFGETLAVTPGYQNRHVTGCSSVHEKEMAFSGQDKGPWPDRRIHISQTPRRAMLHDVPHLGKIGLILVKDKRQKKQLIRNVAQRDPSGAIKSPEAKVSGADSPEAPTWTPRGSIVCWRLANVAILYQADGVLPRSDS</sequence>
<accession>A0ACC1RHT3</accession>
<proteinExistence type="predicted"/>
<keyword evidence="2" id="KW-1185">Reference proteome</keyword>
<dbReference type="Proteomes" id="UP001148629">
    <property type="component" value="Unassembled WGS sequence"/>
</dbReference>
<gene>
    <name evidence="1" type="ORF">NM208_g14294</name>
</gene>